<feature type="transmembrane region" description="Helical" evidence="9">
    <location>
        <begin position="894"/>
        <end position="914"/>
    </location>
</feature>
<dbReference type="Gene3D" id="1.20.1640.10">
    <property type="entry name" value="Multidrug efflux transporter AcrB transmembrane domain"/>
    <property type="match status" value="2"/>
</dbReference>
<name>A0A7W7YE06_9BACT</name>
<accession>A0A7W7YE06</accession>
<dbReference type="SUPFAM" id="SSF82693">
    <property type="entry name" value="Multidrug efflux transporter AcrB pore domain, PN1, PN2, PC1 and PC2 subdomains"/>
    <property type="match status" value="2"/>
</dbReference>
<feature type="transmembrane region" description="Helical" evidence="9">
    <location>
        <begin position="441"/>
        <end position="461"/>
    </location>
</feature>
<dbReference type="NCBIfam" id="TIGR00914">
    <property type="entry name" value="2A0601"/>
    <property type="match status" value="1"/>
</dbReference>
<comment type="similarity">
    <text evidence="2">Belongs to the resistance-nodulation-cell division (RND) (TC 2.A.6) family.</text>
</comment>
<feature type="transmembrane region" description="Helical" evidence="9">
    <location>
        <begin position="868"/>
        <end position="887"/>
    </location>
</feature>
<sequence>MGTLTKYVLKHRPIALALMVLFVLAGALAFNRLPVEAYPDVTNVSVQIITLLPGRAAEEVERLVTVPIENAMNSIPKRASIRSVSLFGLSQVTIVFEDDADRAYCRNMAFQLLSSVSLPPDADTRLSPDTTPVGEIYRYTLDAPRSMPSTELRAVQDWIVERQMRTVSGVVDVIGFGGATKQYQVLIDPMKLLSYDISLRQVLDALSAGNKNAGGAYIEHGPEMFIVRGLGFVQSLEDIGLIAVDTRGGTPIRVKDLGRVLIGEQLRLGRVGRNIPAEHYELDDAIEGIVMLRKGENAMEVLERVRDKIEIINTKFLPAGVHIHMHYDRTNLINRTLHTVHKNMADGIGLVLLVLIMFLGIGNIRSALVVAAVVPLSLLGAFLMLDLRGIPANLISMGAIDFGIIVDSAVVVIEDLLRLMHERREKKESLFKLLPKAVGQMGRPILFSKAILLTAFLPLYTMQRVEGKIFKPMALTLTFALIAGTILALTIVPLLASYALKKGPGEHESWLVRILVRMYRPSLAWTLNHGRIIVLSGVAMLAVAGVVATHTGTEFLPKLDEGSLYIRSFLPQTISPSESAQIVRRMRAVLASFPESKSIITQNGRPDDGTDVNGFDVCETSVDLHPREEWKTAPDRDGLVKKMKAKLNVEVPGVQFQFSQIIEDNVNEAISGVKSELSVKIFGDEPEKLQQLADQIVDILNTVPGAADVGTDRLMGQPQVQIAVDRSAISRAGLSMTDVQSVIETSMGGSVATKVLEGERTFDLVVKMIPRSVASIDGIRRIPVSGSDGERLTLGALASVEVKPGFARIYREENARLTAVKLAVRGRDLGSLVAEAQQKVDAQVKLPKGFHLEWTGAFENQQRAVKRLILVVPITLIAIFFLLFTAFDSAKLATLILLNVPFAAVGGILVLPIAGLAMSVSALVGFIALFGVSVQNGVLLVERIRELRKEGMRMAEAVREGAISRVRPVVMTAAMAALGLLPAALSHAVGAETARPFACVIIGGLVTATLLTLYILPVLYPLFDAGEEGLHSKYVLIEGPGHQPFLSLHKKKKPEDPHTPENPGGAPG</sequence>
<dbReference type="SUPFAM" id="SSF82714">
    <property type="entry name" value="Multidrug efflux transporter AcrB TolC docking domain, DN and DC subdomains"/>
    <property type="match status" value="2"/>
</dbReference>
<dbReference type="InterPro" id="IPR001036">
    <property type="entry name" value="Acrflvin-R"/>
</dbReference>
<dbReference type="Gene3D" id="3.30.70.1430">
    <property type="entry name" value="Multidrug efflux transporter AcrB pore domain"/>
    <property type="match status" value="2"/>
</dbReference>
<dbReference type="Gene3D" id="3.30.2090.10">
    <property type="entry name" value="Multidrug efflux transporter AcrB TolC docking domain, DN and DC subdomains"/>
    <property type="match status" value="2"/>
</dbReference>
<dbReference type="Gene3D" id="3.30.70.1440">
    <property type="entry name" value="Multidrug efflux transporter AcrB pore domain"/>
    <property type="match status" value="1"/>
</dbReference>
<reference evidence="10 11" key="1">
    <citation type="submission" date="2020-08" db="EMBL/GenBank/DDBJ databases">
        <title>Genomic Encyclopedia of Type Strains, Phase IV (KMG-IV): sequencing the most valuable type-strain genomes for metagenomic binning, comparative biology and taxonomic classification.</title>
        <authorList>
            <person name="Goeker M."/>
        </authorList>
    </citation>
    <scope>NUCLEOTIDE SEQUENCE [LARGE SCALE GENOMIC DNA]</scope>
    <source>
        <strain evidence="10 11">DSM 12252</strain>
    </source>
</reference>
<organism evidence="10 11">
    <name type="scientific">Prosthecobacter vanneervenii</name>
    <dbReference type="NCBI Taxonomy" id="48466"/>
    <lineage>
        <taxon>Bacteria</taxon>
        <taxon>Pseudomonadati</taxon>
        <taxon>Verrucomicrobiota</taxon>
        <taxon>Verrucomicrobiia</taxon>
        <taxon>Verrucomicrobiales</taxon>
        <taxon>Verrucomicrobiaceae</taxon>
        <taxon>Prosthecobacter</taxon>
    </lineage>
</organism>
<feature type="transmembrane region" description="Helical" evidence="9">
    <location>
        <begin position="473"/>
        <end position="500"/>
    </location>
</feature>
<evidence type="ECO:0000256" key="6">
    <source>
        <dbReference type="ARBA" id="ARBA00022989"/>
    </source>
</evidence>
<keyword evidence="5 9" id="KW-0812">Transmembrane</keyword>
<keyword evidence="3" id="KW-0813">Transport</keyword>
<protein>
    <submittedName>
        <fullName evidence="10">Cobalt-zinc-cadmium resistance protein CzcA</fullName>
    </submittedName>
</protein>
<keyword evidence="7 9" id="KW-0472">Membrane</keyword>
<keyword evidence="6 9" id="KW-1133">Transmembrane helix</keyword>
<dbReference type="SUPFAM" id="SSF82866">
    <property type="entry name" value="Multidrug efflux transporter AcrB transmembrane domain"/>
    <property type="match status" value="2"/>
</dbReference>
<keyword evidence="4" id="KW-1003">Cell membrane</keyword>
<dbReference type="Proteomes" id="UP000590740">
    <property type="component" value="Unassembled WGS sequence"/>
</dbReference>
<dbReference type="PANTHER" id="PTHR32063:SF12">
    <property type="entry name" value="CATION EFFLUX SYSTEM PROTEIN"/>
    <property type="match status" value="1"/>
</dbReference>
<dbReference type="Pfam" id="PF00873">
    <property type="entry name" value="ACR_tran"/>
    <property type="match status" value="1"/>
</dbReference>
<feature type="transmembrane region" description="Helical" evidence="9">
    <location>
        <begin position="397"/>
        <end position="420"/>
    </location>
</feature>
<comment type="caution">
    <text evidence="10">The sequence shown here is derived from an EMBL/GenBank/DDBJ whole genome shotgun (WGS) entry which is preliminary data.</text>
</comment>
<evidence type="ECO:0000256" key="7">
    <source>
        <dbReference type="ARBA" id="ARBA00023136"/>
    </source>
</evidence>
<evidence type="ECO:0000313" key="10">
    <source>
        <dbReference type="EMBL" id="MBB5034433.1"/>
    </source>
</evidence>
<evidence type="ECO:0000313" key="11">
    <source>
        <dbReference type="Proteomes" id="UP000590740"/>
    </source>
</evidence>
<feature type="region of interest" description="Disordered" evidence="8">
    <location>
        <begin position="1046"/>
        <end position="1068"/>
    </location>
</feature>
<evidence type="ECO:0000256" key="2">
    <source>
        <dbReference type="ARBA" id="ARBA00010942"/>
    </source>
</evidence>
<proteinExistence type="inferred from homology"/>
<dbReference type="GO" id="GO:0005886">
    <property type="term" value="C:plasma membrane"/>
    <property type="evidence" value="ECO:0007669"/>
    <property type="project" value="UniProtKB-SubCell"/>
</dbReference>
<dbReference type="InterPro" id="IPR027463">
    <property type="entry name" value="AcrB_DN_DC_subdom"/>
</dbReference>
<feature type="transmembrane region" description="Helical" evidence="9">
    <location>
        <begin position="344"/>
        <end position="361"/>
    </location>
</feature>
<keyword evidence="11" id="KW-1185">Reference proteome</keyword>
<dbReference type="PRINTS" id="PR00702">
    <property type="entry name" value="ACRIFLAVINRP"/>
</dbReference>
<evidence type="ECO:0000256" key="1">
    <source>
        <dbReference type="ARBA" id="ARBA00004651"/>
    </source>
</evidence>
<dbReference type="PANTHER" id="PTHR32063">
    <property type="match status" value="1"/>
</dbReference>
<feature type="transmembrane region" description="Helical" evidence="9">
    <location>
        <begin position="920"/>
        <end position="941"/>
    </location>
</feature>
<dbReference type="RefSeq" id="WP_184342237.1">
    <property type="nucleotide sequence ID" value="NZ_JACHIG010000009.1"/>
</dbReference>
<comment type="subcellular location">
    <subcellularLocation>
        <location evidence="1">Cell membrane</location>
        <topology evidence="1">Multi-pass membrane protein</topology>
    </subcellularLocation>
</comment>
<dbReference type="Gene3D" id="3.30.70.1320">
    <property type="entry name" value="Multidrug efflux transporter AcrB pore domain like"/>
    <property type="match status" value="1"/>
</dbReference>
<feature type="transmembrane region" description="Helical" evidence="9">
    <location>
        <begin position="523"/>
        <end position="548"/>
    </location>
</feature>
<evidence type="ECO:0000256" key="4">
    <source>
        <dbReference type="ARBA" id="ARBA00022475"/>
    </source>
</evidence>
<dbReference type="GO" id="GO:0008324">
    <property type="term" value="F:monoatomic cation transmembrane transporter activity"/>
    <property type="evidence" value="ECO:0007669"/>
    <property type="project" value="InterPro"/>
</dbReference>
<feature type="transmembrane region" description="Helical" evidence="9">
    <location>
        <begin position="997"/>
        <end position="1023"/>
    </location>
</feature>
<evidence type="ECO:0000256" key="5">
    <source>
        <dbReference type="ARBA" id="ARBA00022692"/>
    </source>
</evidence>
<feature type="transmembrane region" description="Helical" evidence="9">
    <location>
        <begin position="368"/>
        <end position="385"/>
    </location>
</feature>
<dbReference type="GO" id="GO:0042910">
    <property type="term" value="F:xenobiotic transmembrane transporter activity"/>
    <property type="evidence" value="ECO:0007669"/>
    <property type="project" value="TreeGrafter"/>
</dbReference>
<dbReference type="AlphaFoldDB" id="A0A7W7YE06"/>
<evidence type="ECO:0000256" key="8">
    <source>
        <dbReference type="SAM" id="MobiDB-lite"/>
    </source>
</evidence>
<gene>
    <name evidence="10" type="ORF">HNQ65_004027</name>
</gene>
<feature type="transmembrane region" description="Helical" evidence="9">
    <location>
        <begin position="962"/>
        <end position="985"/>
    </location>
</feature>
<evidence type="ECO:0000256" key="3">
    <source>
        <dbReference type="ARBA" id="ARBA00022448"/>
    </source>
</evidence>
<dbReference type="EMBL" id="JACHIG010000009">
    <property type="protein sequence ID" value="MBB5034433.1"/>
    <property type="molecule type" value="Genomic_DNA"/>
</dbReference>
<dbReference type="InterPro" id="IPR004763">
    <property type="entry name" value="CusA-like"/>
</dbReference>
<evidence type="ECO:0000256" key="9">
    <source>
        <dbReference type="SAM" id="Phobius"/>
    </source>
</evidence>